<gene>
    <name evidence="5" type="ORF">AVDCRST_MAG45-1924</name>
</gene>
<dbReference type="InterPro" id="IPR017932">
    <property type="entry name" value="GATase_2_dom"/>
</dbReference>
<dbReference type="GO" id="GO:0004066">
    <property type="term" value="F:asparagine synthase (glutamine-hydrolyzing) activity"/>
    <property type="evidence" value="ECO:0007669"/>
    <property type="project" value="UniProtKB-EC"/>
</dbReference>
<keyword evidence="3" id="KW-0067">ATP-binding</keyword>
<dbReference type="AlphaFoldDB" id="A0A6J4T1B6"/>
<name>A0A6J4T1B6_9ACTN</name>
<evidence type="ECO:0000313" key="5">
    <source>
        <dbReference type="EMBL" id="CAA9511175.1"/>
    </source>
</evidence>
<dbReference type="EC" id="6.3.5.4" evidence="5"/>
<reference evidence="5" key="1">
    <citation type="submission" date="2020-02" db="EMBL/GenBank/DDBJ databases">
        <authorList>
            <person name="Meier V. D."/>
        </authorList>
    </citation>
    <scope>NUCLEOTIDE SEQUENCE</scope>
    <source>
        <strain evidence="5">AVDCRST_MAG45</strain>
    </source>
</reference>
<dbReference type="GO" id="GO:0006529">
    <property type="term" value="P:asparagine biosynthetic process"/>
    <property type="evidence" value="ECO:0007669"/>
    <property type="project" value="TreeGrafter"/>
</dbReference>
<protein>
    <submittedName>
        <fullName evidence="5">Asparagine synthetase [glutamine-hydrolyzing]</fullName>
        <ecNumber evidence="5">6.3.5.4</ecNumber>
    </submittedName>
</protein>
<dbReference type="SUPFAM" id="SSF56235">
    <property type="entry name" value="N-terminal nucleophile aminohydrolases (Ntn hydrolases)"/>
    <property type="match status" value="1"/>
</dbReference>
<comment type="similarity">
    <text evidence="1">Belongs to the asparagine synthetase family.</text>
</comment>
<dbReference type="InterPro" id="IPR033738">
    <property type="entry name" value="AsnB_N"/>
</dbReference>
<dbReference type="PANTHER" id="PTHR11772:SF2">
    <property type="entry name" value="ASPARAGINE SYNTHETASE [GLUTAMINE-HYDROLYZING]"/>
    <property type="match status" value="1"/>
</dbReference>
<keyword evidence="5" id="KW-0436">Ligase</keyword>
<dbReference type="PROSITE" id="PS51278">
    <property type="entry name" value="GATASE_TYPE_2"/>
    <property type="match status" value="1"/>
</dbReference>
<dbReference type="Gene3D" id="3.60.20.10">
    <property type="entry name" value="Glutamine Phosphoribosylpyrophosphate, subunit 1, domain 1"/>
    <property type="match status" value="1"/>
</dbReference>
<evidence type="ECO:0000259" key="4">
    <source>
        <dbReference type="PROSITE" id="PS51278"/>
    </source>
</evidence>
<dbReference type="InterPro" id="IPR050795">
    <property type="entry name" value="Asn_Synthetase"/>
</dbReference>
<keyword evidence="2" id="KW-0547">Nucleotide-binding</keyword>
<accession>A0A6J4T1B6</accession>
<dbReference type="GO" id="GO:0005524">
    <property type="term" value="F:ATP binding"/>
    <property type="evidence" value="ECO:0007669"/>
    <property type="project" value="UniProtKB-KW"/>
</dbReference>
<dbReference type="EMBL" id="CADCVU010000165">
    <property type="protein sequence ID" value="CAA9511175.1"/>
    <property type="molecule type" value="Genomic_DNA"/>
</dbReference>
<dbReference type="PANTHER" id="PTHR11772">
    <property type="entry name" value="ASPARAGINE SYNTHETASE"/>
    <property type="match status" value="1"/>
</dbReference>
<feature type="non-terminal residue" evidence="5">
    <location>
        <position position="150"/>
    </location>
</feature>
<feature type="domain" description="Glutamine amidotransferase type-2" evidence="4">
    <location>
        <begin position="2"/>
        <end position="150"/>
    </location>
</feature>
<evidence type="ECO:0000256" key="2">
    <source>
        <dbReference type="ARBA" id="ARBA00022741"/>
    </source>
</evidence>
<organism evidence="5">
    <name type="scientific">uncultured Solirubrobacterales bacterium</name>
    <dbReference type="NCBI Taxonomy" id="768556"/>
    <lineage>
        <taxon>Bacteria</taxon>
        <taxon>Bacillati</taxon>
        <taxon>Actinomycetota</taxon>
        <taxon>Thermoleophilia</taxon>
        <taxon>Solirubrobacterales</taxon>
        <taxon>environmental samples</taxon>
    </lineage>
</organism>
<dbReference type="Pfam" id="PF13537">
    <property type="entry name" value="GATase_7"/>
    <property type="match status" value="1"/>
</dbReference>
<evidence type="ECO:0000256" key="1">
    <source>
        <dbReference type="ARBA" id="ARBA00005752"/>
    </source>
</evidence>
<evidence type="ECO:0000256" key="3">
    <source>
        <dbReference type="ARBA" id="ARBA00022840"/>
    </source>
</evidence>
<dbReference type="InterPro" id="IPR029055">
    <property type="entry name" value="Ntn_hydrolases_N"/>
</dbReference>
<proteinExistence type="inferred from homology"/>
<sequence>MCGITGEYGADLDPEAGRRMLGRLTHRGPDDTGEIEVGDAWLGHARLSIVDVSHGHQPLRNRQGNFLLVGNGEVYNHEEIRETLWDSRFRTNSDNEVALHLLEQRGPDALGELHGMYAFLAAGSDGSFYAVRDPVGIKPLYWAHRDGNVR</sequence>
<dbReference type="CDD" id="cd00712">
    <property type="entry name" value="AsnB"/>
    <property type="match status" value="1"/>
</dbReference>